<evidence type="ECO:0000313" key="4">
    <source>
        <dbReference type="Proteomes" id="UP000320876"/>
    </source>
</evidence>
<accession>A0A542CUK1</accession>
<organism evidence="3 4">
    <name type="scientific">Amycolatopsis cihanbeyliensis</name>
    <dbReference type="NCBI Taxonomy" id="1128664"/>
    <lineage>
        <taxon>Bacteria</taxon>
        <taxon>Bacillati</taxon>
        <taxon>Actinomycetota</taxon>
        <taxon>Actinomycetes</taxon>
        <taxon>Pseudonocardiales</taxon>
        <taxon>Pseudonocardiaceae</taxon>
        <taxon>Amycolatopsis</taxon>
    </lineage>
</organism>
<evidence type="ECO:0000256" key="1">
    <source>
        <dbReference type="SAM" id="MobiDB-lite"/>
    </source>
</evidence>
<reference evidence="3 4" key="1">
    <citation type="submission" date="2019-06" db="EMBL/GenBank/DDBJ databases">
        <title>Sequencing the genomes of 1000 actinobacteria strains.</title>
        <authorList>
            <person name="Klenk H.-P."/>
        </authorList>
    </citation>
    <scope>NUCLEOTIDE SEQUENCE [LARGE SCALE GENOMIC DNA]</scope>
    <source>
        <strain evidence="3 4">DSM 45679</strain>
    </source>
</reference>
<protein>
    <submittedName>
        <fullName evidence="3">Uncharacterized protein DUF4232</fullName>
    </submittedName>
</protein>
<keyword evidence="4" id="KW-1185">Reference proteome</keyword>
<dbReference type="Pfam" id="PF14016">
    <property type="entry name" value="DUF4232"/>
    <property type="match status" value="1"/>
</dbReference>
<feature type="region of interest" description="Disordered" evidence="1">
    <location>
        <begin position="1"/>
        <end position="30"/>
    </location>
</feature>
<evidence type="ECO:0000259" key="2">
    <source>
        <dbReference type="Pfam" id="PF14016"/>
    </source>
</evidence>
<dbReference type="AlphaFoldDB" id="A0A542CUK1"/>
<dbReference type="Proteomes" id="UP000320876">
    <property type="component" value="Unassembled WGS sequence"/>
</dbReference>
<gene>
    <name evidence="3" type="ORF">FB471_6671</name>
</gene>
<evidence type="ECO:0000313" key="3">
    <source>
        <dbReference type="EMBL" id="TQI94505.1"/>
    </source>
</evidence>
<proteinExistence type="predicted"/>
<dbReference type="EMBL" id="VFML01000002">
    <property type="protein sequence ID" value="TQI94505.1"/>
    <property type="molecule type" value="Genomic_DNA"/>
</dbReference>
<comment type="caution">
    <text evidence="3">The sequence shown here is derived from an EMBL/GenBank/DDBJ whole genome shotgun (WGS) entry which is preliminary data.</text>
</comment>
<feature type="domain" description="DUF4232" evidence="2">
    <location>
        <begin position="30"/>
        <end position="165"/>
    </location>
</feature>
<name>A0A542CUK1_AMYCI</name>
<feature type="compositionally biased region" description="Low complexity" evidence="1">
    <location>
        <begin position="19"/>
        <end position="28"/>
    </location>
</feature>
<dbReference type="InterPro" id="IPR025326">
    <property type="entry name" value="DUF4232"/>
</dbReference>
<sequence>MLGGCSDTPAPTPPPPSTATPSTTSASPRPDLVVTLGAEDAAMGLRVLNIELTNEGTRPRTVQGYPAIRLRDDERNLLDVRVHEGSASIATMEDFDSGPTPLTLEPGQKAVAGLVWRNKVTDASVPATNGEYLEVAPTEGDHWQAVPLGAPVDLGNTGELGVSAWAPPRKE</sequence>